<protein>
    <submittedName>
        <fullName evidence="2">Uncharacterized protein</fullName>
    </submittedName>
</protein>
<name>A0A3S5BI91_9PLAT</name>
<organism evidence="2 3">
    <name type="scientific">Protopolystoma xenopodis</name>
    <dbReference type="NCBI Taxonomy" id="117903"/>
    <lineage>
        <taxon>Eukaryota</taxon>
        <taxon>Metazoa</taxon>
        <taxon>Spiralia</taxon>
        <taxon>Lophotrochozoa</taxon>
        <taxon>Platyhelminthes</taxon>
        <taxon>Monogenea</taxon>
        <taxon>Polyopisthocotylea</taxon>
        <taxon>Polystomatidea</taxon>
        <taxon>Polystomatidae</taxon>
        <taxon>Protopolystoma</taxon>
    </lineage>
</organism>
<reference evidence="2" key="1">
    <citation type="submission" date="2018-11" db="EMBL/GenBank/DDBJ databases">
        <authorList>
            <consortium name="Pathogen Informatics"/>
        </authorList>
    </citation>
    <scope>NUCLEOTIDE SEQUENCE</scope>
</reference>
<feature type="compositionally biased region" description="Basic and acidic residues" evidence="1">
    <location>
        <begin position="134"/>
        <end position="143"/>
    </location>
</feature>
<feature type="compositionally biased region" description="Basic and acidic residues" evidence="1">
    <location>
        <begin position="61"/>
        <end position="74"/>
    </location>
</feature>
<sequence length="143" mass="16532">MHAPAHETSNFCSHGDTYAYTHTHTHTRIHTCTCKHVKRGSGEEAQAQVAVRTPSRRLSRRRVEDMSESDDHSVGRPVGLKMGTFTKPVGAAFTTIRRVKESAKKNVHLPRRERVDTTRAQRQQQQQQQQQQQRQEEKEKHQQ</sequence>
<keyword evidence="3" id="KW-1185">Reference proteome</keyword>
<gene>
    <name evidence="2" type="ORF">PXEA_LOCUS18686</name>
</gene>
<evidence type="ECO:0000313" key="3">
    <source>
        <dbReference type="Proteomes" id="UP000784294"/>
    </source>
</evidence>
<feature type="region of interest" description="Disordered" evidence="1">
    <location>
        <begin position="96"/>
        <end position="143"/>
    </location>
</feature>
<evidence type="ECO:0000256" key="1">
    <source>
        <dbReference type="SAM" id="MobiDB-lite"/>
    </source>
</evidence>
<accession>A0A3S5BI91</accession>
<feature type="compositionally biased region" description="Low complexity" evidence="1">
    <location>
        <begin position="121"/>
        <end position="133"/>
    </location>
</feature>
<feature type="compositionally biased region" description="Basic and acidic residues" evidence="1">
    <location>
        <begin position="98"/>
        <end position="119"/>
    </location>
</feature>
<feature type="region of interest" description="Disordered" evidence="1">
    <location>
        <begin position="39"/>
        <end position="84"/>
    </location>
</feature>
<dbReference type="AlphaFoldDB" id="A0A3S5BI91"/>
<evidence type="ECO:0000313" key="2">
    <source>
        <dbReference type="EMBL" id="VEL25246.1"/>
    </source>
</evidence>
<dbReference type="Proteomes" id="UP000784294">
    <property type="component" value="Unassembled WGS sequence"/>
</dbReference>
<proteinExistence type="predicted"/>
<dbReference type="EMBL" id="CAAALY010072576">
    <property type="protein sequence ID" value="VEL25246.1"/>
    <property type="molecule type" value="Genomic_DNA"/>
</dbReference>
<comment type="caution">
    <text evidence="2">The sequence shown here is derived from an EMBL/GenBank/DDBJ whole genome shotgun (WGS) entry which is preliminary data.</text>
</comment>